<proteinExistence type="predicted"/>
<organism evidence="1 2">
    <name type="scientific">Natronorubrum aibiense</name>
    <dbReference type="NCBI Taxonomy" id="348826"/>
    <lineage>
        <taxon>Archaea</taxon>
        <taxon>Methanobacteriati</taxon>
        <taxon>Methanobacteriota</taxon>
        <taxon>Stenosarchaea group</taxon>
        <taxon>Halobacteria</taxon>
        <taxon>Halobacteriales</taxon>
        <taxon>Natrialbaceae</taxon>
        <taxon>Natronorubrum</taxon>
    </lineage>
</organism>
<dbReference type="AlphaFoldDB" id="A0A5P9P387"/>
<dbReference type="KEGG" id="nas:GCU68_08825"/>
<dbReference type="Proteomes" id="UP000326170">
    <property type="component" value="Chromosome"/>
</dbReference>
<name>A0A5P9P387_9EURY</name>
<protein>
    <submittedName>
        <fullName evidence="1">Uncharacterized protein</fullName>
    </submittedName>
</protein>
<accession>A0A5P9P387</accession>
<evidence type="ECO:0000313" key="1">
    <source>
        <dbReference type="EMBL" id="QFU82615.1"/>
    </source>
</evidence>
<dbReference type="GeneID" id="42301145"/>
<dbReference type="EMBL" id="CP045488">
    <property type="protein sequence ID" value="QFU82615.1"/>
    <property type="molecule type" value="Genomic_DNA"/>
</dbReference>
<keyword evidence="2" id="KW-1185">Reference proteome</keyword>
<reference evidence="1 2" key="1">
    <citation type="journal article" date="2007" name="Int. J. Syst. Evol. Microbiol.">
        <title>Natronorubrum sulfidifaciens sp. nov., an extremely haloalkaliphilic archaeon isolated from Aiding salt lake in Xin-Jiang, China.</title>
        <authorList>
            <person name="Cui H.L."/>
            <person name="Tohty D."/>
            <person name="Liu H.C."/>
            <person name="Liu S.J."/>
            <person name="Oren A."/>
            <person name="Zhou P.J."/>
        </authorList>
    </citation>
    <scope>NUCLEOTIDE SEQUENCE [LARGE SCALE GENOMIC DNA]</scope>
    <source>
        <strain evidence="1 2">7-3</strain>
    </source>
</reference>
<gene>
    <name evidence="1" type="ORF">GCU68_08825</name>
</gene>
<sequence>MPIASETAVKKVADRDDSSRVTGFHPIAVYEELLVWQKQKTVEVCVVGHPTMTIWGAVSP</sequence>
<dbReference type="RefSeq" id="WP_152940791.1">
    <property type="nucleotide sequence ID" value="NZ_CP045488.1"/>
</dbReference>
<evidence type="ECO:0000313" key="2">
    <source>
        <dbReference type="Proteomes" id="UP000326170"/>
    </source>
</evidence>